<dbReference type="RefSeq" id="WP_106010367.1">
    <property type="nucleotide sequence ID" value="NZ_JALCQA010000016.1"/>
</dbReference>
<reference evidence="4 5" key="1">
    <citation type="submission" date="2018-03" db="EMBL/GenBank/DDBJ databases">
        <title>Genome sequence of Clostridium luticellarii DSM 29923.</title>
        <authorList>
            <person name="Poehlein A."/>
            <person name="Daniel R."/>
        </authorList>
    </citation>
    <scope>NUCLEOTIDE SEQUENCE [LARGE SCALE GENOMIC DNA]</scope>
    <source>
        <strain evidence="4 5">DSM 29923</strain>
    </source>
</reference>
<feature type="domain" description="Mop" evidence="3">
    <location>
        <begin position="50"/>
        <end position="116"/>
    </location>
</feature>
<protein>
    <submittedName>
        <fullName evidence="4">Molybdenum-pterin-binding protein 2</fullName>
    </submittedName>
</protein>
<dbReference type="InterPro" id="IPR004606">
    <property type="entry name" value="Mop_domain"/>
</dbReference>
<dbReference type="PROSITE" id="PS51866">
    <property type="entry name" value="MOP"/>
    <property type="match status" value="2"/>
</dbReference>
<evidence type="ECO:0000313" key="5">
    <source>
        <dbReference type="Proteomes" id="UP000237798"/>
    </source>
</evidence>
<dbReference type="Pfam" id="PF03459">
    <property type="entry name" value="TOBE"/>
    <property type="match status" value="2"/>
</dbReference>
<evidence type="ECO:0000256" key="1">
    <source>
        <dbReference type="ARBA" id="ARBA00022505"/>
    </source>
</evidence>
<proteinExistence type="predicted"/>
<dbReference type="GO" id="GO:0015689">
    <property type="term" value="P:molybdate ion transport"/>
    <property type="evidence" value="ECO:0007669"/>
    <property type="project" value="InterPro"/>
</dbReference>
<comment type="caution">
    <text evidence="4">The sequence shown here is derived from an EMBL/GenBank/DDBJ whole genome shotgun (WGS) entry which is preliminary data.</text>
</comment>
<organism evidence="4 5">
    <name type="scientific">Clostridium luticellarii</name>
    <dbReference type="NCBI Taxonomy" id="1691940"/>
    <lineage>
        <taxon>Bacteria</taxon>
        <taxon>Bacillati</taxon>
        <taxon>Bacillota</taxon>
        <taxon>Clostridia</taxon>
        <taxon>Eubacteriales</taxon>
        <taxon>Clostridiaceae</taxon>
        <taxon>Clostridium</taxon>
    </lineage>
</organism>
<evidence type="ECO:0000256" key="2">
    <source>
        <dbReference type="PROSITE-ProRule" id="PRU01213"/>
    </source>
</evidence>
<keyword evidence="5" id="KW-1185">Reference proteome</keyword>
<dbReference type="Gene3D" id="2.40.50.100">
    <property type="match status" value="2"/>
</dbReference>
<dbReference type="AlphaFoldDB" id="A0A2T0BFU2"/>
<dbReference type="OrthoDB" id="122515at2"/>
<feature type="domain" description="Mop" evidence="3">
    <location>
        <begin position="122"/>
        <end position="188"/>
    </location>
</feature>
<dbReference type="EMBL" id="PVXP01000051">
    <property type="protein sequence ID" value="PRR82771.1"/>
    <property type="molecule type" value="Genomic_DNA"/>
</dbReference>
<dbReference type="InterPro" id="IPR005116">
    <property type="entry name" value="Transp-assoc_OB_typ1"/>
</dbReference>
<keyword evidence="1 2" id="KW-0500">Molybdenum</keyword>
<evidence type="ECO:0000259" key="3">
    <source>
        <dbReference type="PROSITE" id="PS51866"/>
    </source>
</evidence>
<evidence type="ECO:0000313" key="4">
    <source>
        <dbReference type="EMBL" id="PRR82771.1"/>
    </source>
</evidence>
<gene>
    <name evidence="4" type="primary">mopII_2</name>
    <name evidence="4" type="ORF">CLLU_27790</name>
</gene>
<name>A0A2T0BFU2_9CLOT</name>
<dbReference type="SUPFAM" id="SSF50331">
    <property type="entry name" value="MOP-like"/>
    <property type="match status" value="2"/>
</dbReference>
<sequence>MNVNYRGRRYNNPINYPREMYNRYCPYRYFSKNNYHIIPQSDNYGNSNMTLSALNQFPGVVISVEVTGVVGEVQIDLGCKHLASAIITAASIKNLNLRQGSKVNVVFTATSVMIRKQNGDTEFSARNHFPGVITKITKGDVVGKVVVDIGCGHIVSAIIPTQSINALCIGVGSNVSADIKATEVMIMSQS</sequence>
<dbReference type="InterPro" id="IPR008995">
    <property type="entry name" value="Mo/tungstate-bd_C_term_dom"/>
</dbReference>
<dbReference type="Proteomes" id="UP000237798">
    <property type="component" value="Unassembled WGS sequence"/>
</dbReference>
<accession>A0A2T0BFU2</accession>